<evidence type="ECO:0000313" key="1">
    <source>
        <dbReference type="EMBL" id="EPS60080.1"/>
    </source>
</evidence>
<dbReference type="AlphaFoldDB" id="S8BZQ1"/>
<proteinExistence type="predicted"/>
<feature type="non-terminal residue" evidence="1">
    <location>
        <position position="1"/>
    </location>
</feature>
<protein>
    <submittedName>
        <fullName evidence="1">Uncharacterized protein</fullName>
    </submittedName>
</protein>
<accession>S8BZQ1</accession>
<name>S8BZQ1_9LAMI</name>
<dbReference type="OrthoDB" id="784962at2759"/>
<keyword evidence="2" id="KW-1185">Reference proteome</keyword>
<feature type="non-terminal residue" evidence="1">
    <location>
        <position position="389"/>
    </location>
</feature>
<gene>
    <name evidence="1" type="ORF">M569_14724</name>
</gene>
<reference evidence="1 2" key="1">
    <citation type="journal article" date="2013" name="BMC Genomics">
        <title>The miniature genome of a carnivorous plant Genlisea aurea contains a low number of genes and short non-coding sequences.</title>
        <authorList>
            <person name="Leushkin E.V."/>
            <person name="Sutormin R.A."/>
            <person name="Nabieva E.R."/>
            <person name="Penin A.A."/>
            <person name="Kondrashov A.S."/>
            <person name="Logacheva M.D."/>
        </authorList>
    </citation>
    <scope>NUCLEOTIDE SEQUENCE [LARGE SCALE GENOMIC DNA]</scope>
</reference>
<dbReference type="PANTHER" id="PTHR46508">
    <property type="entry name" value="PHD FINGER FAMILY PROTEIN"/>
    <property type="match status" value="1"/>
</dbReference>
<dbReference type="EMBL" id="AUSU01007846">
    <property type="protein sequence ID" value="EPS60080.1"/>
    <property type="molecule type" value="Genomic_DNA"/>
</dbReference>
<dbReference type="Proteomes" id="UP000015453">
    <property type="component" value="Unassembled WGS sequence"/>
</dbReference>
<sequence>LKASDDSRACLRYYKRQDIPRVLQFLYSKTNHTVAYAEICRGILHYWELPDEILPCYEMSNISIQLENCKGGDSSTAHSDNMLGQFPPFLDNENKVHQNLNGNPFDCCVYTGVSFKATGYLNNFLHGGFAASAAANLAILSSEENQVPDSRTSSNRRNAMSDNVALQVKAFSSGTMRFFWPNSEKRLSEVPRERCSWCFYCKATVASKKGCLLNAAASNSIKGAMKSLSAVRSSNLRDGRLADISMYILFMEKSLSGLVVGPFLYEIFRKRWRKQVEHAATFSELQTLLLELEESIRTIAFSGDWIKPFGGSSTRSSICQVAENSSVQVQKHKPGRRGRKPSCLVEVAGDDSQDKSADCITWWRGDTLSKLLFQRGILPSPVTRKAALQ</sequence>
<dbReference type="PANTHER" id="PTHR46508:SF1">
    <property type="entry name" value="PHD FINGER FAMILY PROTEIN"/>
    <property type="match status" value="1"/>
</dbReference>
<organism evidence="1 2">
    <name type="scientific">Genlisea aurea</name>
    <dbReference type="NCBI Taxonomy" id="192259"/>
    <lineage>
        <taxon>Eukaryota</taxon>
        <taxon>Viridiplantae</taxon>
        <taxon>Streptophyta</taxon>
        <taxon>Embryophyta</taxon>
        <taxon>Tracheophyta</taxon>
        <taxon>Spermatophyta</taxon>
        <taxon>Magnoliopsida</taxon>
        <taxon>eudicotyledons</taxon>
        <taxon>Gunneridae</taxon>
        <taxon>Pentapetalae</taxon>
        <taxon>asterids</taxon>
        <taxon>lamiids</taxon>
        <taxon>Lamiales</taxon>
        <taxon>Lentibulariaceae</taxon>
        <taxon>Genlisea</taxon>
    </lineage>
</organism>
<comment type="caution">
    <text evidence="1">The sequence shown here is derived from an EMBL/GenBank/DDBJ whole genome shotgun (WGS) entry which is preliminary data.</text>
</comment>
<evidence type="ECO:0000313" key="2">
    <source>
        <dbReference type="Proteomes" id="UP000015453"/>
    </source>
</evidence>